<dbReference type="HOGENOM" id="CLU_321073_0_0_1"/>
<feature type="compositionally biased region" description="Low complexity" evidence="2">
    <location>
        <begin position="878"/>
        <end position="897"/>
    </location>
</feature>
<feature type="compositionally biased region" description="Polar residues" evidence="2">
    <location>
        <begin position="307"/>
        <end position="318"/>
    </location>
</feature>
<feature type="compositionally biased region" description="Low complexity" evidence="2">
    <location>
        <begin position="509"/>
        <end position="525"/>
    </location>
</feature>
<feature type="compositionally biased region" description="Basic and acidic residues" evidence="2">
    <location>
        <begin position="179"/>
        <end position="188"/>
    </location>
</feature>
<feature type="compositionally biased region" description="Low complexity" evidence="2">
    <location>
        <begin position="1"/>
        <end position="11"/>
    </location>
</feature>
<dbReference type="EMBL" id="KE504131">
    <property type="protein sequence ID" value="EPT03205.1"/>
    <property type="molecule type" value="Genomic_DNA"/>
</dbReference>
<keyword evidence="1" id="KW-0175">Coiled coil</keyword>
<sequence length="925" mass="97474">MSAPARTSTSRLRSKTSDLSDFLRGGRAEHRQLESSLPIPSPTDASPDPLAKGKHKISFFARKRKSSSVSPAAAKAAESRVQWEGDVPPVPHISTDGHSFRRTTGPSSPPSSPSSPTSRTDPSSILPLVDASTPSFGPFSHLLHTKTLKRLSGSHAEQTAGSSLPVPVLHQLRPQKSTSFEHTRRSDDSQSTIPCRPTGIPARKAFIHSRKASGGRPTITVSAPPEAEDRQHDVTPRASRLPRSPPASQSSAKSSKRNAREASEALSSDGSRSPSPPSSMPFPAPPGSRPVRADEASSSIELEFASKRSSISAGSVSSMHGRPVSILKPQTSCDRLSQRRASAVPPQGARVAVDVVSDDDGHKSAPEPRTRTALPRRAAPPTTAIARAGPTAGTSPASGVRTSSTSPPRSRLPFSAASSIQSRGKLPTPLLTGFRRSRGGPPTDPLPSPPPSAPSSVRSVNRTADEYQSDSGASLSTMPSIPSIASTRVSVGQVHQLLFRHRAGTVASLASTSTGSGTLASSGSGPLMPDREYEAPSPPSPLREQFLSDHRVVQPARTRTSFHEDTEEPQAGGQLATVEQLREALSAQSAKYQRLSSYLLNLSERHAVEKSELMGRIETLEKEARKREREIAGLRWLVMNAGSGNAAAGKGKEGQSPEKPSPVTKLRERIRSQSVSNGQGSQKGGRKTGTLPERALSTDSHGDAESMEEGLLEMQESVSDLIAPLQPSPAASDAVASLVVGRMRRSKTWSLSGAFNGQSASSTQQKRPRRTSSPTLPRTVSGLGISVGDLPSIPSLPESELGHDSPMTSPSETAVSIPSLATMNTASSGLSAIPEAPPTPVRASMETDARKMKDVDRRRSKTESAMMSSPHIPHHHVSNSSISSASSSSASGSYASNLKIGASPSIGQVLDYASGSDSADKLHHK</sequence>
<feature type="compositionally biased region" description="Low complexity" evidence="2">
    <location>
        <begin position="114"/>
        <end position="124"/>
    </location>
</feature>
<feature type="region of interest" description="Disordered" evidence="2">
    <location>
        <begin position="150"/>
        <end position="479"/>
    </location>
</feature>
<feature type="compositionally biased region" description="Basic and acidic residues" evidence="2">
    <location>
        <begin position="24"/>
        <end position="33"/>
    </location>
</feature>
<dbReference type="eggNOG" id="ENOG502SZBY">
    <property type="taxonomic scope" value="Eukaryota"/>
</dbReference>
<feature type="compositionally biased region" description="Basic residues" evidence="2">
    <location>
        <begin position="52"/>
        <end position="66"/>
    </location>
</feature>
<feature type="compositionally biased region" description="Low complexity" evidence="2">
    <location>
        <begin position="236"/>
        <end position="253"/>
    </location>
</feature>
<name>S8FYF3_FOMSC</name>
<evidence type="ECO:0000256" key="2">
    <source>
        <dbReference type="SAM" id="MobiDB-lite"/>
    </source>
</evidence>
<gene>
    <name evidence="3" type="ORF">FOMPIDRAFT_100724</name>
</gene>
<feature type="compositionally biased region" description="Low complexity" evidence="2">
    <location>
        <begin position="771"/>
        <end position="781"/>
    </location>
</feature>
<feature type="compositionally biased region" description="Low complexity" evidence="2">
    <location>
        <begin position="401"/>
        <end position="411"/>
    </location>
</feature>
<feature type="compositionally biased region" description="Low complexity" evidence="2">
    <location>
        <begin position="67"/>
        <end position="76"/>
    </location>
</feature>
<feature type="region of interest" description="Disordered" evidence="2">
    <location>
        <begin position="509"/>
        <end position="544"/>
    </location>
</feature>
<feature type="compositionally biased region" description="Pro residues" evidence="2">
    <location>
        <begin position="274"/>
        <end position="288"/>
    </location>
</feature>
<protein>
    <submittedName>
        <fullName evidence="3">Uncharacterized protein</fullName>
    </submittedName>
</protein>
<accession>S8FYF3</accession>
<feature type="region of interest" description="Disordered" evidence="2">
    <location>
        <begin position="1"/>
        <end position="131"/>
    </location>
</feature>
<organism evidence="3 4">
    <name type="scientific">Fomitopsis schrenkii</name>
    <name type="common">Brown rot fungus</name>
    <dbReference type="NCBI Taxonomy" id="2126942"/>
    <lineage>
        <taxon>Eukaryota</taxon>
        <taxon>Fungi</taxon>
        <taxon>Dikarya</taxon>
        <taxon>Basidiomycota</taxon>
        <taxon>Agaricomycotina</taxon>
        <taxon>Agaricomycetes</taxon>
        <taxon>Polyporales</taxon>
        <taxon>Fomitopsis</taxon>
    </lineage>
</organism>
<evidence type="ECO:0000313" key="4">
    <source>
        <dbReference type="Proteomes" id="UP000015241"/>
    </source>
</evidence>
<feature type="compositionally biased region" description="Low complexity" evidence="2">
    <location>
        <begin position="371"/>
        <end position="394"/>
    </location>
</feature>
<dbReference type="Proteomes" id="UP000015241">
    <property type="component" value="Unassembled WGS sequence"/>
</dbReference>
<feature type="compositionally biased region" description="Polar residues" evidence="2">
    <location>
        <begin position="748"/>
        <end position="765"/>
    </location>
</feature>
<dbReference type="OrthoDB" id="2803037at2759"/>
<feature type="coiled-coil region" evidence="1">
    <location>
        <begin position="603"/>
        <end position="637"/>
    </location>
</feature>
<feature type="compositionally biased region" description="Basic and acidic residues" evidence="2">
    <location>
        <begin position="845"/>
        <end position="857"/>
    </location>
</feature>
<evidence type="ECO:0000313" key="3">
    <source>
        <dbReference type="EMBL" id="EPT03205.1"/>
    </source>
</evidence>
<feature type="compositionally biased region" description="Polar residues" evidence="2">
    <location>
        <begin position="806"/>
        <end position="830"/>
    </location>
</feature>
<feature type="compositionally biased region" description="Polar residues" evidence="2">
    <location>
        <begin position="469"/>
        <end position="479"/>
    </location>
</feature>
<feature type="region of interest" description="Disordered" evidence="2">
    <location>
        <begin position="645"/>
        <end position="708"/>
    </location>
</feature>
<reference evidence="3 4" key="1">
    <citation type="journal article" date="2012" name="Science">
        <title>The Paleozoic origin of enzymatic lignin decomposition reconstructed from 31 fungal genomes.</title>
        <authorList>
            <person name="Floudas D."/>
            <person name="Binder M."/>
            <person name="Riley R."/>
            <person name="Barry K."/>
            <person name="Blanchette R.A."/>
            <person name="Henrissat B."/>
            <person name="Martinez A.T."/>
            <person name="Otillar R."/>
            <person name="Spatafora J.W."/>
            <person name="Yadav J.S."/>
            <person name="Aerts A."/>
            <person name="Benoit I."/>
            <person name="Boyd A."/>
            <person name="Carlson A."/>
            <person name="Copeland A."/>
            <person name="Coutinho P.M."/>
            <person name="de Vries R.P."/>
            <person name="Ferreira P."/>
            <person name="Findley K."/>
            <person name="Foster B."/>
            <person name="Gaskell J."/>
            <person name="Glotzer D."/>
            <person name="Gorecki P."/>
            <person name="Heitman J."/>
            <person name="Hesse C."/>
            <person name="Hori C."/>
            <person name="Igarashi K."/>
            <person name="Jurgens J.A."/>
            <person name="Kallen N."/>
            <person name="Kersten P."/>
            <person name="Kohler A."/>
            <person name="Kuees U."/>
            <person name="Kumar T.K.A."/>
            <person name="Kuo A."/>
            <person name="LaButti K."/>
            <person name="Larrondo L.F."/>
            <person name="Lindquist E."/>
            <person name="Ling A."/>
            <person name="Lombard V."/>
            <person name="Lucas S."/>
            <person name="Lundell T."/>
            <person name="Martin R."/>
            <person name="McLaughlin D.J."/>
            <person name="Morgenstern I."/>
            <person name="Morin E."/>
            <person name="Murat C."/>
            <person name="Nagy L.G."/>
            <person name="Nolan M."/>
            <person name="Ohm R.A."/>
            <person name="Patyshakuliyeva A."/>
            <person name="Rokas A."/>
            <person name="Ruiz-Duenas F.J."/>
            <person name="Sabat G."/>
            <person name="Salamov A."/>
            <person name="Samejima M."/>
            <person name="Schmutz J."/>
            <person name="Slot J.C."/>
            <person name="St John F."/>
            <person name="Stenlid J."/>
            <person name="Sun H."/>
            <person name="Sun S."/>
            <person name="Syed K."/>
            <person name="Tsang A."/>
            <person name="Wiebenga A."/>
            <person name="Young D."/>
            <person name="Pisabarro A."/>
            <person name="Eastwood D.C."/>
            <person name="Martin F."/>
            <person name="Cullen D."/>
            <person name="Grigoriev I.V."/>
            <person name="Hibbett D.S."/>
        </authorList>
    </citation>
    <scope>NUCLEOTIDE SEQUENCE</scope>
    <source>
        <strain evidence="4">FP-58527</strain>
    </source>
</reference>
<keyword evidence="4" id="KW-1185">Reference proteome</keyword>
<proteinExistence type="predicted"/>
<evidence type="ECO:0000256" key="1">
    <source>
        <dbReference type="SAM" id="Coils"/>
    </source>
</evidence>
<feature type="compositionally biased region" description="Basic and acidic residues" evidence="2">
    <location>
        <begin position="359"/>
        <end position="370"/>
    </location>
</feature>
<dbReference type="AlphaFoldDB" id="S8FYF3"/>
<feature type="region of interest" description="Disordered" evidence="2">
    <location>
        <begin position="748"/>
        <end position="900"/>
    </location>
</feature>
<feature type="compositionally biased region" description="Pro residues" evidence="2">
    <location>
        <begin position="442"/>
        <end position="453"/>
    </location>
</feature>
<dbReference type="InParanoid" id="S8FYF3"/>